<keyword evidence="3" id="KW-1185">Reference proteome</keyword>
<proteinExistence type="predicted"/>
<reference evidence="2 3" key="1">
    <citation type="submission" date="2016-10" db="EMBL/GenBank/DDBJ databases">
        <authorList>
            <person name="de Groot N.N."/>
        </authorList>
    </citation>
    <scope>NUCLEOTIDE SEQUENCE [LARGE SCALE GENOMIC DNA]</scope>
    <source>
        <strain evidence="2 3">CGMCC 4.2023</strain>
    </source>
</reference>
<evidence type="ECO:0000313" key="2">
    <source>
        <dbReference type="EMBL" id="SEG74875.1"/>
    </source>
</evidence>
<dbReference type="Proteomes" id="UP000236754">
    <property type="component" value="Unassembled WGS sequence"/>
</dbReference>
<organism evidence="2 3">
    <name type="scientific">Actinacidiphila yanglinensis</name>
    <dbReference type="NCBI Taxonomy" id="310779"/>
    <lineage>
        <taxon>Bacteria</taxon>
        <taxon>Bacillati</taxon>
        <taxon>Actinomycetota</taxon>
        <taxon>Actinomycetes</taxon>
        <taxon>Kitasatosporales</taxon>
        <taxon>Streptomycetaceae</taxon>
        <taxon>Actinacidiphila</taxon>
    </lineage>
</organism>
<feature type="compositionally biased region" description="Acidic residues" evidence="1">
    <location>
        <begin position="38"/>
        <end position="49"/>
    </location>
</feature>
<name>A0A1H6CQH8_9ACTN</name>
<evidence type="ECO:0000256" key="1">
    <source>
        <dbReference type="SAM" id="MobiDB-lite"/>
    </source>
</evidence>
<dbReference type="AlphaFoldDB" id="A0A1H6CQH8"/>
<accession>A0A1H6CQH8</accession>
<dbReference type="EMBL" id="FNVU01000009">
    <property type="protein sequence ID" value="SEG74875.1"/>
    <property type="molecule type" value="Genomic_DNA"/>
</dbReference>
<feature type="region of interest" description="Disordered" evidence="1">
    <location>
        <begin position="1"/>
        <end position="49"/>
    </location>
</feature>
<protein>
    <submittedName>
        <fullName evidence="2">Uncharacterized protein</fullName>
    </submittedName>
</protein>
<evidence type="ECO:0000313" key="3">
    <source>
        <dbReference type="Proteomes" id="UP000236754"/>
    </source>
</evidence>
<gene>
    <name evidence="2" type="ORF">SAMN05216223_109295</name>
</gene>
<sequence length="49" mass="5026">MRSAIPVAPEGACPSEPAPPRQAPPATGRTPAHLDAFDGAEPDEMSART</sequence>